<keyword evidence="6 9" id="KW-0413">Isomerase</keyword>
<evidence type="ECO:0000259" key="11">
    <source>
        <dbReference type="PROSITE" id="PS50198"/>
    </source>
</evidence>
<dbReference type="PROSITE" id="PS50198">
    <property type="entry name" value="PPIC_PPIASE_2"/>
    <property type="match status" value="1"/>
</dbReference>
<keyword evidence="3" id="KW-0574">Periplasm</keyword>
<dbReference type="GO" id="GO:0003755">
    <property type="term" value="F:peptidyl-prolyl cis-trans isomerase activity"/>
    <property type="evidence" value="ECO:0007669"/>
    <property type="project" value="UniProtKB-KW"/>
</dbReference>
<keyword evidence="13" id="KW-1185">Reference proteome</keyword>
<dbReference type="SUPFAM" id="SSF109998">
    <property type="entry name" value="Triger factor/SurA peptide-binding domain-like"/>
    <property type="match status" value="1"/>
</dbReference>
<protein>
    <recommendedName>
        <fullName evidence="1">Parvulin-like PPIase</fullName>
    </recommendedName>
    <alternativeName>
        <fullName evidence="7">Peptidyl-prolyl cis-trans isomerase plp</fullName>
    </alternativeName>
    <alternativeName>
        <fullName evidence="8">Rotamase plp</fullName>
    </alternativeName>
</protein>
<dbReference type="InterPro" id="IPR015391">
    <property type="entry name" value="SurA_N"/>
</dbReference>
<evidence type="ECO:0000256" key="1">
    <source>
        <dbReference type="ARBA" id="ARBA00018370"/>
    </source>
</evidence>
<evidence type="ECO:0000256" key="9">
    <source>
        <dbReference type="PROSITE-ProRule" id="PRU00278"/>
    </source>
</evidence>
<dbReference type="Pfam" id="PF09312">
    <property type="entry name" value="SurA_N"/>
    <property type="match status" value="1"/>
</dbReference>
<feature type="domain" description="PpiC" evidence="11">
    <location>
        <begin position="179"/>
        <end position="276"/>
    </location>
</feature>
<evidence type="ECO:0000313" key="12">
    <source>
        <dbReference type="EMBL" id="MXO52829.1"/>
    </source>
</evidence>
<dbReference type="AlphaFoldDB" id="A0A844Y5M2"/>
<dbReference type="SUPFAM" id="SSF54534">
    <property type="entry name" value="FKBP-like"/>
    <property type="match status" value="2"/>
</dbReference>
<keyword evidence="5" id="KW-0143">Chaperone</keyword>
<dbReference type="InterPro" id="IPR050280">
    <property type="entry name" value="OMP_Chaperone_SurA"/>
</dbReference>
<dbReference type="Pfam" id="PF00639">
    <property type="entry name" value="Rotamase"/>
    <property type="match status" value="1"/>
</dbReference>
<evidence type="ECO:0000256" key="10">
    <source>
        <dbReference type="SAM" id="MobiDB-lite"/>
    </source>
</evidence>
<reference evidence="12 13" key="1">
    <citation type="submission" date="2019-12" db="EMBL/GenBank/DDBJ databases">
        <title>Genomic-based taxomic classification of the family Erythrobacteraceae.</title>
        <authorList>
            <person name="Xu L."/>
        </authorList>
    </citation>
    <scope>NUCLEOTIDE SEQUENCE [LARGE SCALE GENOMIC DNA]</scope>
    <source>
        <strain evidence="12 13">JCM 17468</strain>
    </source>
</reference>
<evidence type="ECO:0000256" key="6">
    <source>
        <dbReference type="ARBA" id="ARBA00023235"/>
    </source>
</evidence>
<dbReference type="InterPro" id="IPR027304">
    <property type="entry name" value="Trigger_fact/SurA_dom_sf"/>
</dbReference>
<dbReference type="InterPro" id="IPR000297">
    <property type="entry name" value="PPIase_PpiC"/>
</dbReference>
<dbReference type="OrthoDB" id="9791746at2"/>
<evidence type="ECO:0000313" key="13">
    <source>
        <dbReference type="Proteomes" id="UP000430272"/>
    </source>
</evidence>
<evidence type="ECO:0000256" key="2">
    <source>
        <dbReference type="ARBA" id="ARBA00022729"/>
    </source>
</evidence>
<proteinExistence type="predicted"/>
<evidence type="ECO:0000256" key="8">
    <source>
        <dbReference type="ARBA" id="ARBA00031484"/>
    </source>
</evidence>
<name>A0A844Y5M2_9SPHN</name>
<keyword evidence="4 9" id="KW-0697">Rotamase</keyword>
<dbReference type="PANTHER" id="PTHR47637">
    <property type="entry name" value="CHAPERONE SURA"/>
    <property type="match status" value="1"/>
</dbReference>
<dbReference type="PANTHER" id="PTHR47637:SF1">
    <property type="entry name" value="CHAPERONE SURA"/>
    <property type="match status" value="1"/>
</dbReference>
<dbReference type="Proteomes" id="UP000430272">
    <property type="component" value="Unassembled WGS sequence"/>
</dbReference>
<organism evidence="12 13">
    <name type="scientific">Qipengyuania pelagi</name>
    <dbReference type="NCBI Taxonomy" id="994320"/>
    <lineage>
        <taxon>Bacteria</taxon>
        <taxon>Pseudomonadati</taxon>
        <taxon>Pseudomonadota</taxon>
        <taxon>Alphaproteobacteria</taxon>
        <taxon>Sphingomonadales</taxon>
        <taxon>Erythrobacteraceae</taxon>
        <taxon>Qipengyuania</taxon>
    </lineage>
</organism>
<dbReference type="Gene3D" id="1.10.4030.10">
    <property type="entry name" value="Porin chaperone SurA, peptide-binding domain"/>
    <property type="match status" value="1"/>
</dbReference>
<sequence length="428" mass="46464">MPAVAQVQASAPEANNPLGLPESVTLLGESNPNVRTATAVVNGDVITGTDVDQRVALVTAANDQELSAEDMQRLKMQVLRNLIDETLQIQEAAAQEIEVTDAEVEQRYTAVAQQNFGQREGAMNAYLQQIGSSPNSLKRQIRGELAWQRLLRRNVAPFVSVSGEEVNEQLERLEASRGTEEFRVGEIYLSATPESRATVEQNARSIVEQLQQGGSFVAYARQYSEATTAAVGGDLGWVRPGQLPPALAEVVAQMQPGQLVGPVPIPGGLSILYLIDKRQVLTADPRDAVLSLKQISISFEPGTTQAQATSRVESFARGVSQIRGCGDAENAAAALGASIVTNDQIRVRSLPSALQDAILQLQIGQVTPPFGSVEDGIRVLMLCGRDDREQSAGPDFETLMNQIEDERIGKRAQRYLRDLRNDAYIEYN</sequence>
<dbReference type="EMBL" id="WTYD01000001">
    <property type="protein sequence ID" value="MXO52829.1"/>
    <property type="molecule type" value="Genomic_DNA"/>
</dbReference>
<accession>A0A844Y5M2</accession>
<keyword evidence="2" id="KW-0732">Signal</keyword>
<evidence type="ECO:0000256" key="4">
    <source>
        <dbReference type="ARBA" id="ARBA00023110"/>
    </source>
</evidence>
<evidence type="ECO:0000256" key="7">
    <source>
        <dbReference type="ARBA" id="ARBA00030642"/>
    </source>
</evidence>
<evidence type="ECO:0000256" key="3">
    <source>
        <dbReference type="ARBA" id="ARBA00022764"/>
    </source>
</evidence>
<feature type="region of interest" description="Disordered" evidence="10">
    <location>
        <begin position="1"/>
        <end position="20"/>
    </location>
</feature>
<dbReference type="Gene3D" id="3.10.50.40">
    <property type="match status" value="1"/>
</dbReference>
<dbReference type="InterPro" id="IPR046357">
    <property type="entry name" value="PPIase_dom_sf"/>
</dbReference>
<comment type="caution">
    <text evidence="12">The sequence shown here is derived from an EMBL/GenBank/DDBJ whole genome shotgun (WGS) entry which is preliminary data.</text>
</comment>
<gene>
    <name evidence="12" type="ORF">GRI47_02260</name>
</gene>
<evidence type="ECO:0000256" key="5">
    <source>
        <dbReference type="ARBA" id="ARBA00023186"/>
    </source>
</evidence>